<dbReference type="PRINTS" id="PR00081">
    <property type="entry name" value="GDHRDH"/>
</dbReference>
<sequence length="675" mass="70573">MTGVVTVIITGGGGFLGQCLASSLLSDPKVSLSTTAADDDGTEPEESIVERIVLADVAFPPEDELQPAVARGVRDGKIECRLGSVADESFCSSLVEESSPSSSSSLSVFHLGAVMSGTGESDFDLCMNVNLRGTMTLLERCRSRSLSSSSALPAPVRFVYASAGATVGSGSPTDYVTKDDTITDAARSTPHTTYGMTKACGELLLSDYSRRGFVDGRGARLPTVVVRAGRPNAATTGCFSGVVRETLGGIDSILPIGPDVKHAVTGMRNAVDALRTLHDLPTSRVEEALGYDRTVFLPATALSLSDLEDATKDAVSPLSRKLLGRVEYTVDEFLSGVVGGFPTRIDAGRARELGVGPPPTPEDIVRDYAASFPEALAPGLELSPKAASAASADGSENKDNDDDDDDNNNVVAVITGAGSGIGRAVALRLAQGGWGPRPALDQKKKTPRFCLVLAGRRKVPLEETAALVQLTDGTASTSIVSVDVTDETAVRNLFQRAVDTYGRVDLLFNNAGTNVPPVDVVDYSVSDFRRILDTNLTASFLCAREAMRIMSSQRPRGGRIINNGSISAHRPRPGGVGYTCSKHGVIGLTKTLALEGRRLDVAVGQIDFGNVTTAVSDLTQGDMGAPQADGTILREPQMSDADAADTVAAMAALPLGANVLSMTVMATNMPYVGRG</sequence>
<feature type="domain" description="NAD-dependent epimerase/dehydratase" evidence="4">
    <location>
        <begin position="7"/>
        <end position="245"/>
    </location>
</feature>
<dbReference type="PANTHER" id="PTHR43669">
    <property type="entry name" value="5-KETO-D-GLUCONATE 5-REDUCTASE"/>
    <property type="match status" value="1"/>
</dbReference>
<gene>
    <name evidence="5" type="ORF">OAUR00152_LOCUS1649</name>
</gene>
<feature type="region of interest" description="Disordered" evidence="3">
    <location>
        <begin position="383"/>
        <end position="410"/>
    </location>
</feature>
<dbReference type="PROSITE" id="PS00061">
    <property type="entry name" value="ADH_SHORT"/>
    <property type="match status" value="1"/>
</dbReference>
<dbReference type="CDD" id="cd05233">
    <property type="entry name" value="SDR_c"/>
    <property type="match status" value="1"/>
</dbReference>
<dbReference type="SUPFAM" id="SSF51735">
    <property type="entry name" value="NAD(P)-binding Rossmann-fold domains"/>
    <property type="match status" value="2"/>
</dbReference>
<evidence type="ECO:0000313" key="5">
    <source>
        <dbReference type="EMBL" id="CAE2203360.1"/>
    </source>
</evidence>
<dbReference type="Gene3D" id="3.90.25.10">
    <property type="entry name" value="UDP-galactose 4-epimerase, domain 1"/>
    <property type="match status" value="1"/>
</dbReference>
<reference evidence="5" key="1">
    <citation type="submission" date="2021-01" db="EMBL/GenBank/DDBJ databases">
        <authorList>
            <person name="Corre E."/>
            <person name="Pelletier E."/>
            <person name="Niang G."/>
            <person name="Scheremetjew M."/>
            <person name="Finn R."/>
            <person name="Kale V."/>
            <person name="Holt S."/>
            <person name="Cochrane G."/>
            <person name="Meng A."/>
            <person name="Brown T."/>
            <person name="Cohen L."/>
        </authorList>
    </citation>
    <scope>NUCLEOTIDE SEQUENCE</scope>
    <source>
        <strain evidence="5">Isolate 1302-5</strain>
    </source>
</reference>
<dbReference type="InterPro" id="IPR020904">
    <property type="entry name" value="Sc_DH/Rdtase_CS"/>
</dbReference>
<dbReference type="EMBL" id="HBKQ01002461">
    <property type="protein sequence ID" value="CAE2203360.1"/>
    <property type="molecule type" value="Transcribed_RNA"/>
</dbReference>
<protein>
    <recommendedName>
        <fullName evidence="4">NAD-dependent epimerase/dehydratase domain-containing protein</fullName>
    </recommendedName>
</protein>
<dbReference type="AlphaFoldDB" id="A0A7S4HM38"/>
<proteinExistence type="inferred from homology"/>
<accession>A0A7S4HM38</accession>
<name>A0A7S4HM38_9STRA</name>
<dbReference type="PANTHER" id="PTHR43669:SF12">
    <property type="entry name" value="BLR5618 PROTEIN"/>
    <property type="match status" value="1"/>
</dbReference>
<comment type="similarity">
    <text evidence="1">Belongs to the short-chain dehydrogenases/reductases (SDR) family.</text>
</comment>
<keyword evidence="2" id="KW-0560">Oxidoreductase</keyword>
<dbReference type="InterPro" id="IPR001509">
    <property type="entry name" value="Epimerase_deHydtase"/>
</dbReference>
<dbReference type="Pfam" id="PF00106">
    <property type="entry name" value="adh_short"/>
    <property type="match status" value="1"/>
</dbReference>
<dbReference type="InterPro" id="IPR002347">
    <property type="entry name" value="SDR_fam"/>
</dbReference>
<dbReference type="Gene3D" id="3.40.50.720">
    <property type="entry name" value="NAD(P)-binding Rossmann-like Domain"/>
    <property type="match status" value="2"/>
</dbReference>
<dbReference type="InterPro" id="IPR036291">
    <property type="entry name" value="NAD(P)-bd_dom_sf"/>
</dbReference>
<dbReference type="Pfam" id="PF01370">
    <property type="entry name" value="Epimerase"/>
    <property type="match status" value="1"/>
</dbReference>
<evidence type="ECO:0000256" key="3">
    <source>
        <dbReference type="SAM" id="MobiDB-lite"/>
    </source>
</evidence>
<evidence type="ECO:0000259" key="4">
    <source>
        <dbReference type="Pfam" id="PF01370"/>
    </source>
</evidence>
<dbReference type="PRINTS" id="PR00080">
    <property type="entry name" value="SDRFAMILY"/>
</dbReference>
<organism evidence="5">
    <name type="scientific">Odontella aurita</name>
    <dbReference type="NCBI Taxonomy" id="265563"/>
    <lineage>
        <taxon>Eukaryota</taxon>
        <taxon>Sar</taxon>
        <taxon>Stramenopiles</taxon>
        <taxon>Ochrophyta</taxon>
        <taxon>Bacillariophyta</taxon>
        <taxon>Mediophyceae</taxon>
        <taxon>Biddulphiophycidae</taxon>
        <taxon>Eupodiscales</taxon>
        <taxon>Odontellaceae</taxon>
        <taxon>Odontella</taxon>
    </lineage>
</organism>
<evidence type="ECO:0000256" key="1">
    <source>
        <dbReference type="ARBA" id="ARBA00006484"/>
    </source>
</evidence>
<dbReference type="GO" id="GO:0016491">
    <property type="term" value="F:oxidoreductase activity"/>
    <property type="evidence" value="ECO:0007669"/>
    <property type="project" value="UniProtKB-KW"/>
</dbReference>
<evidence type="ECO:0000256" key="2">
    <source>
        <dbReference type="ARBA" id="ARBA00023002"/>
    </source>
</evidence>